<dbReference type="Gene3D" id="3.30.379.10">
    <property type="entry name" value="Chitobiase/beta-hexosaminidase domain 2-like"/>
    <property type="match status" value="1"/>
</dbReference>
<dbReference type="VEuPathDB" id="FungiDB:SPBR_02200"/>
<dbReference type="EMBL" id="AWTV01000006">
    <property type="protein sequence ID" value="KIH93189.1"/>
    <property type="molecule type" value="Genomic_DNA"/>
</dbReference>
<dbReference type="Gene3D" id="3.20.20.520">
    <property type="entry name" value="Glycosyl hydrolase family 115"/>
    <property type="match status" value="1"/>
</dbReference>
<comment type="caution">
    <text evidence="3">The sequence shown here is derived from an EMBL/GenBank/DDBJ whole genome shotgun (WGS) entry which is preliminary data.</text>
</comment>
<gene>
    <name evidence="3" type="ORF">SPBR_02200</name>
</gene>
<dbReference type="Proteomes" id="UP000031575">
    <property type="component" value="Unassembled WGS sequence"/>
</dbReference>
<dbReference type="InterPro" id="IPR031924">
    <property type="entry name" value="GH115"/>
</dbReference>
<reference evidence="3 4" key="1">
    <citation type="journal article" date="2014" name="BMC Genomics">
        <title>Comparative genomics of the major fungal agents of human and animal Sporotrichosis: Sporothrix schenckii and Sporothrix brasiliensis.</title>
        <authorList>
            <person name="Teixeira M.M."/>
            <person name="de Almeida L.G."/>
            <person name="Kubitschek-Barreira P."/>
            <person name="Alves F.L."/>
            <person name="Kioshima E.S."/>
            <person name="Abadio A.K."/>
            <person name="Fernandes L."/>
            <person name="Derengowski L.S."/>
            <person name="Ferreira K.S."/>
            <person name="Souza R.C."/>
            <person name="Ruiz J.C."/>
            <person name="de Andrade N.C."/>
            <person name="Paes H.C."/>
            <person name="Nicola A.M."/>
            <person name="Albuquerque P."/>
            <person name="Gerber A.L."/>
            <person name="Martins V.P."/>
            <person name="Peconick L.D."/>
            <person name="Neto A.V."/>
            <person name="Chaucanez C.B."/>
            <person name="Silva P.A."/>
            <person name="Cunha O.L."/>
            <person name="de Oliveira F.F."/>
            <person name="dos Santos T.C."/>
            <person name="Barros A.L."/>
            <person name="Soares M.A."/>
            <person name="de Oliveira L.M."/>
            <person name="Marini M.M."/>
            <person name="Villalobos-Duno H."/>
            <person name="Cunha M.M."/>
            <person name="de Hoog S."/>
            <person name="da Silveira J.F."/>
            <person name="Henrissat B."/>
            <person name="Nino-Vega G.A."/>
            <person name="Cisalpino P.S."/>
            <person name="Mora-Montes H.M."/>
            <person name="Almeida S.R."/>
            <person name="Stajich J.E."/>
            <person name="Lopes-Bezerra L.M."/>
            <person name="Vasconcelos A.T."/>
            <person name="Felipe M.S."/>
        </authorList>
    </citation>
    <scope>NUCLEOTIDE SEQUENCE [LARGE SCALE GENOMIC DNA]</scope>
    <source>
        <strain evidence="3 4">5110</strain>
    </source>
</reference>
<evidence type="ECO:0000313" key="4">
    <source>
        <dbReference type="Proteomes" id="UP000031575"/>
    </source>
</evidence>
<dbReference type="PANTHER" id="PTHR37842:SF2">
    <property type="entry name" value="GYLCOSYL HYDROLASE 115 C-TERMINAL DOMAIN-CONTAINING PROTEIN"/>
    <property type="match status" value="1"/>
</dbReference>
<evidence type="ECO:0000313" key="3">
    <source>
        <dbReference type="EMBL" id="KIH93189.1"/>
    </source>
</evidence>
<dbReference type="Gene3D" id="2.60.120.1620">
    <property type="match status" value="1"/>
</dbReference>
<dbReference type="OrthoDB" id="4849794at2759"/>
<evidence type="ECO:0000259" key="2">
    <source>
        <dbReference type="Pfam" id="PF17829"/>
    </source>
</evidence>
<dbReference type="HOGENOM" id="CLU_004852_1_0_1"/>
<name>A0A0C2F2T7_9PEZI</name>
<proteinExistence type="predicted"/>
<dbReference type="AlphaFoldDB" id="A0A0C2F2T7"/>
<dbReference type="GO" id="GO:0016787">
    <property type="term" value="F:hydrolase activity"/>
    <property type="evidence" value="ECO:0007669"/>
    <property type="project" value="UniProtKB-KW"/>
</dbReference>
<keyword evidence="1" id="KW-0378">Hydrolase</keyword>
<accession>A0A0C2F2T7</accession>
<dbReference type="InterPro" id="IPR042301">
    <property type="entry name" value="GH115_sf"/>
</dbReference>
<dbReference type="Pfam" id="PF17829">
    <property type="entry name" value="GH115_C"/>
    <property type="match status" value="1"/>
</dbReference>
<dbReference type="Gene3D" id="1.20.58.2150">
    <property type="match status" value="1"/>
</dbReference>
<organism evidence="3 4">
    <name type="scientific">Sporothrix brasiliensis 5110</name>
    <dbReference type="NCBI Taxonomy" id="1398154"/>
    <lineage>
        <taxon>Eukaryota</taxon>
        <taxon>Fungi</taxon>
        <taxon>Dikarya</taxon>
        <taxon>Ascomycota</taxon>
        <taxon>Pezizomycotina</taxon>
        <taxon>Sordariomycetes</taxon>
        <taxon>Sordariomycetidae</taxon>
        <taxon>Ophiostomatales</taxon>
        <taxon>Ophiostomataceae</taxon>
        <taxon>Sporothrix</taxon>
    </lineage>
</organism>
<dbReference type="InterPro" id="IPR041437">
    <property type="entry name" value="GH115_C"/>
</dbReference>
<dbReference type="Pfam" id="PF15979">
    <property type="entry name" value="Glyco_hydro_115"/>
    <property type="match status" value="1"/>
</dbReference>
<dbReference type="PANTHER" id="PTHR37842">
    <property type="match status" value="1"/>
</dbReference>
<dbReference type="RefSeq" id="XP_040621199.1">
    <property type="nucleotide sequence ID" value="XM_040760503.1"/>
</dbReference>
<dbReference type="InterPro" id="IPR029018">
    <property type="entry name" value="Hex-like_dom2"/>
</dbReference>
<protein>
    <recommendedName>
        <fullName evidence="2">Gylcosyl hydrolase 115 C-terminal domain-containing protein</fullName>
    </recommendedName>
</protein>
<dbReference type="GeneID" id="63675424"/>
<sequence length="1204" mass="128646">MEVIHMSRDRRRFGPDYHTTAMFLRCQAVVGRHCDDNQQNYERHPRRSFPRFPPTMRRSQWPSWPLGLLASLRIFYVRLATHLDAPVIITPPPARIDSTDPTMLRRRICTTLAVLATTAAHVAALGQQRIIAFNNSVAGSLQLAGGAAAASSPGRILVSSNDYWGVIRAAGDLAVDFGRVTGTNLTLSNGAAGAAPASYTYHPVNNKNNTVYSTTGTASFAGPAYAAPANASTVIVAGTLGHSAVVDALAAAGLLGDLAPVARGQWEAFVSVVADVSSVVPGAGRALVIAGSDPRGTIYGLYDVSEQMGVSPWYFWADVAVAQGPATGGIFALPTRKVQASPSVRYRGLFLNDEQPALTDWVATRWADTGVAAGTAGFGAAFYALVFELLLRLRANYLWPAVWATMFEVDDPASQPLADAFEIVLGSSHTEPMMRAQNEFGAFYTAAGAGPWAYNLNNQTIDAYFRYGVQRAAPYARNALWTLGMRGTGDTAIEGLGTASIVAMLSTLVAHQRQILADGLDADVRDVPQMWCLYKEVQSYVFAGLAVPDDVTLLWSDDNWGNVRRLPRASEQRRAGGAGVYYHFDYVGDPRDYKWINTVQLAKTAEQLGLAFARGADRIWVANVGDLKGLELPVSHFFDLAYDQPRWGYGGSGGAAARHSAVGEWTAAWARREFASADPAAVASIVARYSMYASRRKFELVEPQTYSVLHYGEADAVLAQWAALVDDAQQVHDGLAAADQAAFFETVLHPVLAGALVHRIHTAAATNALYAGQKRNAANAAIQTLLDASAADADLTRRWNALLGGKWAHMMDQTHLGYDGYWQQPMRNTLPAVTYVQTAFAALAGTLGVGVEGANATVPGDDKFHANSGNTLTTPPLDPFGPPRRYFDVFSRGVEACAWTAAASVPWVSLSPAAGTVGENGSDTRVHVSVHDWSQVAASTTVRINITSACRGLDRYGFKPAAVLVPVVVRRVPAAFARGFVESDGTVAIDGAHYQRIVPAPAGPNVTYHTFRDYGRTSSGVGLWPLTTEKLTAATAPALEYALYLFANTTANVTVYLSPSQNYLGDDIPLEYTIALYPSSSSPPPAPVHVQPVGPSIGADMPAGWGAAAGDSVWGLTGNHTTTSFALASTPQAYTLRIQALLPSVVVQKIVVDTGGVRPSYLGPPESFFVGRDHIGTYNATTFADTPGTLGGTATTNCEQVYRA</sequence>
<keyword evidence="4" id="KW-1185">Reference proteome</keyword>
<evidence type="ECO:0000256" key="1">
    <source>
        <dbReference type="ARBA" id="ARBA00022801"/>
    </source>
</evidence>
<feature type="domain" description="Gylcosyl hydrolase 115 C-terminal" evidence="2">
    <location>
        <begin position="979"/>
        <end position="1166"/>
    </location>
</feature>